<evidence type="ECO:0000256" key="2">
    <source>
        <dbReference type="ARBA" id="ARBA00022793"/>
    </source>
</evidence>
<dbReference type="InterPro" id="IPR000183">
    <property type="entry name" value="Orn/DAP/Arg_de-COase"/>
</dbReference>
<comment type="similarity">
    <text evidence="5">Belongs to the Orn/Lys/Arg decarboxylase class-II family. LysA subfamily.</text>
</comment>
<feature type="active site" description="Proton donor" evidence="7">
    <location>
        <position position="355"/>
    </location>
</feature>
<reference evidence="11 12" key="1">
    <citation type="journal article" date="2015" name="Genome Announc.">
        <title>Expanding the biotechnology potential of lactobacilli through comparative genomics of 213 strains and associated genera.</title>
        <authorList>
            <person name="Sun Z."/>
            <person name="Harris H.M."/>
            <person name="McCann A."/>
            <person name="Guo C."/>
            <person name="Argimon S."/>
            <person name="Zhang W."/>
            <person name="Yang X."/>
            <person name="Jeffery I.B."/>
            <person name="Cooney J.C."/>
            <person name="Kagawa T.F."/>
            <person name="Liu W."/>
            <person name="Song Y."/>
            <person name="Salvetti E."/>
            <person name="Wrobel A."/>
            <person name="Rasinkangas P."/>
            <person name="Parkhill J."/>
            <person name="Rea M.C."/>
            <person name="O'Sullivan O."/>
            <person name="Ritari J."/>
            <person name="Douillard F.P."/>
            <person name="Paul Ross R."/>
            <person name="Yang R."/>
            <person name="Briner A.E."/>
            <person name="Felis G.E."/>
            <person name="de Vos W.M."/>
            <person name="Barrangou R."/>
            <person name="Klaenhammer T.R."/>
            <person name="Caufield P.W."/>
            <person name="Cui Y."/>
            <person name="Zhang H."/>
            <person name="O'Toole P.W."/>
        </authorList>
    </citation>
    <scope>NUCLEOTIDE SEQUENCE [LARGE SCALE GENOMIC DNA]</scope>
    <source>
        <strain evidence="11 12">DSM 20505</strain>
    </source>
</reference>
<proteinExistence type="inferred from homology"/>
<dbReference type="STRING" id="1291052.FC18_GL001459"/>
<gene>
    <name evidence="5" type="primary">lysA</name>
    <name evidence="11" type="ORF">FC18_GL001459</name>
</gene>
<dbReference type="HAMAP" id="MF_02120">
    <property type="entry name" value="LysA"/>
    <property type="match status" value="1"/>
</dbReference>
<comment type="pathway">
    <text evidence="5 8">Amino-acid biosynthesis; L-lysine biosynthesis via DAP pathway; L-lysine from DL-2,6-diaminopimelate: step 1/1.</text>
</comment>
<dbReference type="CDD" id="cd06828">
    <property type="entry name" value="PLPDE_III_DapDC"/>
    <property type="match status" value="1"/>
</dbReference>
<evidence type="ECO:0000256" key="5">
    <source>
        <dbReference type="HAMAP-Rule" id="MF_02120"/>
    </source>
</evidence>
<feature type="binding site" evidence="5">
    <location>
        <begin position="284"/>
        <end position="287"/>
    </location>
    <ligand>
        <name>pyridoxal 5'-phosphate</name>
        <dbReference type="ChEBI" id="CHEBI:597326"/>
    </ligand>
</feature>
<feature type="binding site" evidence="5">
    <location>
        <position position="356"/>
    </location>
    <ligand>
        <name>substrate</name>
    </ligand>
</feature>
<feature type="domain" description="Orn/DAP/Arg decarboxylase 2 C-terminal" evidence="9">
    <location>
        <begin position="32"/>
        <end position="382"/>
    </location>
</feature>
<dbReference type="SUPFAM" id="SSF51419">
    <property type="entry name" value="PLP-binding barrel"/>
    <property type="match status" value="1"/>
</dbReference>
<dbReference type="PANTHER" id="PTHR43727">
    <property type="entry name" value="DIAMINOPIMELATE DECARBOXYLASE"/>
    <property type="match status" value="1"/>
</dbReference>
<feature type="domain" description="Orn/DAP/Arg decarboxylase 2 N-terminal" evidence="10">
    <location>
        <begin position="38"/>
        <end position="290"/>
    </location>
</feature>
<dbReference type="Gene3D" id="2.40.37.10">
    <property type="entry name" value="Lyase, Ornithine Decarboxylase, Chain A, domain 1"/>
    <property type="match status" value="1"/>
</dbReference>
<dbReference type="InterPro" id="IPR009006">
    <property type="entry name" value="Ala_racemase/Decarboxylase_C"/>
</dbReference>
<comment type="subunit">
    <text evidence="5">Homodimer.</text>
</comment>
<comment type="function">
    <text evidence="5">Specifically catalyzes the decarboxylation of meso-diaminopimelate (meso-DAP) to L-lysine.</text>
</comment>
<dbReference type="PATRIC" id="fig|1291052.5.peg.1480"/>
<keyword evidence="2 5" id="KW-0210">Decarboxylase</keyword>
<comment type="caution">
    <text evidence="11">The sequence shown here is derived from an EMBL/GenBank/DDBJ whole genome shotgun (WGS) entry which is preliminary data.</text>
</comment>
<dbReference type="GO" id="GO:0008836">
    <property type="term" value="F:diaminopimelate decarboxylase activity"/>
    <property type="evidence" value="ECO:0007669"/>
    <property type="project" value="UniProtKB-UniRule"/>
</dbReference>
<evidence type="ECO:0000259" key="9">
    <source>
        <dbReference type="Pfam" id="PF00278"/>
    </source>
</evidence>
<dbReference type="EC" id="4.1.1.20" evidence="5 6"/>
<keyword evidence="5 8" id="KW-0457">Lysine biosynthesis</keyword>
<evidence type="ECO:0000256" key="6">
    <source>
        <dbReference type="NCBIfam" id="TIGR01048"/>
    </source>
</evidence>
<dbReference type="PROSITE" id="PS00879">
    <property type="entry name" value="ODR_DC_2_2"/>
    <property type="match status" value="1"/>
</dbReference>
<dbReference type="Pfam" id="PF00278">
    <property type="entry name" value="Orn_DAP_Arg_deC"/>
    <property type="match status" value="1"/>
</dbReference>
<feature type="binding site" evidence="5">
    <location>
        <position position="384"/>
    </location>
    <ligand>
        <name>pyridoxal 5'-phosphate</name>
        <dbReference type="ChEBI" id="CHEBI:597326"/>
    </ligand>
</feature>
<feature type="binding site" evidence="5">
    <location>
        <position position="384"/>
    </location>
    <ligand>
        <name>substrate</name>
    </ligand>
</feature>
<evidence type="ECO:0000259" key="10">
    <source>
        <dbReference type="Pfam" id="PF02784"/>
    </source>
</evidence>
<evidence type="ECO:0000256" key="8">
    <source>
        <dbReference type="RuleBase" id="RU003738"/>
    </source>
</evidence>
<dbReference type="NCBIfam" id="TIGR01048">
    <property type="entry name" value="lysA"/>
    <property type="match status" value="1"/>
</dbReference>
<dbReference type="FunFam" id="3.20.20.10:FF:000003">
    <property type="entry name" value="Diaminopimelate decarboxylase"/>
    <property type="match status" value="1"/>
</dbReference>
<feature type="binding site" evidence="5">
    <location>
        <position position="287"/>
    </location>
    <ligand>
        <name>substrate</name>
    </ligand>
</feature>
<accession>A0A0R1ZK28</accession>
<dbReference type="PRINTS" id="PR01181">
    <property type="entry name" value="DAPDCRBXLASE"/>
</dbReference>
<evidence type="ECO:0000256" key="7">
    <source>
        <dbReference type="PIRSR" id="PIRSR600183-50"/>
    </source>
</evidence>
<evidence type="ECO:0000313" key="11">
    <source>
        <dbReference type="EMBL" id="KRM55296.1"/>
    </source>
</evidence>
<evidence type="ECO:0000256" key="1">
    <source>
        <dbReference type="ARBA" id="ARBA00001933"/>
    </source>
</evidence>
<organism evidence="11 12">
    <name type="scientific">Lacticaseibacillus sharpeae JCM 1186 = DSM 20505</name>
    <dbReference type="NCBI Taxonomy" id="1291052"/>
    <lineage>
        <taxon>Bacteria</taxon>
        <taxon>Bacillati</taxon>
        <taxon>Bacillota</taxon>
        <taxon>Bacilli</taxon>
        <taxon>Lactobacillales</taxon>
        <taxon>Lactobacillaceae</taxon>
        <taxon>Lacticaseibacillus</taxon>
    </lineage>
</organism>
<dbReference type="GO" id="GO:0009089">
    <property type="term" value="P:lysine biosynthetic process via diaminopimelate"/>
    <property type="evidence" value="ECO:0007669"/>
    <property type="project" value="UniProtKB-UniRule"/>
</dbReference>
<sequence>MTIPFTTNDAGALTIGGVPATDLAQQYGTPLYVYDVERIRGAIRAYRTAFDQHNVDYAVSYAAKAFASVAMFQVAAEEQAHLDVVSGGEIATAQKAGFNMANVSFNGNNKSDDELNYALEVGLGTIIVDNDFELVRLAKLAAAKGIKQKILLRIAPAVSAHTHEYIMTGQADSKFGFDVASGQVADAIKKAEAETSLDLLGLHAHIGSQIFEIEGFVAEAEKLVELAAANHFTPRVFDVGGGFGIQYTDDDKPLASNKFIDALVAVIEKGAHANGWDTPAIWIEPGRSIVGAAGTTLYTAGSSKTIPGVRTYQTVDGGMGDNIRPALYQADYQAVVADQATAPATTTVTLAGKYCESGDILIKDAKLPAIKPGDIIALLSTGAYGYSMASLYNRNPRPAVVFAENGKSQEVIRRETWEDLTDHDLDYQG</sequence>
<dbReference type="PANTHER" id="PTHR43727:SF2">
    <property type="entry name" value="GROUP IV DECARBOXYLASE"/>
    <property type="match status" value="1"/>
</dbReference>
<comment type="catalytic activity">
    <reaction evidence="5 8">
        <text>meso-2,6-diaminopimelate + H(+) = L-lysine + CO2</text>
        <dbReference type="Rhea" id="RHEA:15101"/>
        <dbReference type="ChEBI" id="CHEBI:15378"/>
        <dbReference type="ChEBI" id="CHEBI:16526"/>
        <dbReference type="ChEBI" id="CHEBI:32551"/>
        <dbReference type="ChEBI" id="CHEBI:57791"/>
        <dbReference type="EC" id="4.1.1.20"/>
    </reaction>
</comment>
<keyword evidence="4 5" id="KW-0456">Lyase</keyword>
<dbReference type="Gene3D" id="3.20.20.10">
    <property type="entry name" value="Alanine racemase"/>
    <property type="match status" value="1"/>
</dbReference>
<dbReference type="SUPFAM" id="SSF50621">
    <property type="entry name" value="Alanine racemase C-terminal domain-like"/>
    <property type="match status" value="1"/>
</dbReference>
<dbReference type="Pfam" id="PF02784">
    <property type="entry name" value="Orn_Arg_deC_N"/>
    <property type="match status" value="1"/>
</dbReference>
<dbReference type="InterPro" id="IPR002986">
    <property type="entry name" value="DAP_deCOOHase_LysA"/>
</dbReference>
<evidence type="ECO:0000256" key="3">
    <source>
        <dbReference type="ARBA" id="ARBA00022898"/>
    </source>
</evidence>
<feature type="binding site" evidence="5">
    <location>
        <position position="242"/>
    </location>
    <ligand>
        <name>pyridoxal 5'-phosphate</name>
        <dbReference type="ChEBI" id="CHEBI:597326"/>
    </ligand>
</feature>
<dbReference type="GO" id="GO:0030170">
    <property type="term" value="F:pyridoxal phosphate binding"/>
    <property type="evidence" value="ECO:0007669"/>
    <property type="project" value="UniProtKB-UniRule"/>
</dbReference>
<dbReference type="InterPro" id="IPR029066">
    <property type="entry name" value="PLP-binding_barrel"/>
</dbReference>
<protein>
    <recommendedName>
        <fullName evidence="5 6">Diaminopimelate decarboxylase</fullName>
        <shortName evidence="5">DAP decarboxylase</shortName>
        <shortName evidence="5">DAPDC</shortName>
        <ecNumber evidence="5 6">4.1.1.20</ecNumber>
    </recommendedName>
</protein>
<keyword evidence="5" id="KW-0028">Amino-acid biosynthesis</keyword>
<evidence type="ECO:0000256" key="4">
    <source>
        <dbReference type="ARBA" id="ARBA00023239"/>
    </source>
</evidence>
<feature type="modified residue" description="N6-(pyridoxal phosphate)lysine" evidence="5 7">
    <location>
        <position position="64"/>
    </location>
</feature>
<feature type="binding site" evidence="5">
    <location>
        <position position="324"/>
    </location>
    <ligand>
        <name>substrate</name>
    </ligand>
</feature>
<dbReference type="InterPro" id="IPR022644">
    <property type="entry name" value="De-COase2_N"/>
</dbReference>
<dbReference type="InterPro" id="IPR022643">
    <property type="entry name" value="De-COase2_C"/>
</dbReference>
<name>A0A0R1ZK28_9LACO</name>
<comment type="cofactor">
    <cofactor evidence="1 5 7 8">
        <name>pyridoxal 5'-phosphate</name>
        <dbReference type="ChEBI" id="CHEBI:597326"/>
    </cofactor>
</comment>
<dbReference type="AlphaFoldDB" id="A0A0R1ZK28"/>
<keyword evidence="3 5" id="KW-0663">Pyridoxal phosphate</keyword>
<dbReference type="Proteomes" id="UP000051679">
    <property type="component" value="Unassembled WGS sequence"/>
</dbReference>
<feature type="binding site" evidence="5">
    <location>
        <position position="328"/>
    </location>
    <ligand>
        <name>substrate</name>
    </ligand>
</feature>
<dbReference type="InterPro" id="IPR022657">
    <property type="entry name" value="De-COase2_CS"/>
</dbReference>
<dbReference type="UniPathway" id="UPA00034">
    <property type="reaction ID" value="UER00027"/>
</dbReference>
<evidence type="ECO:0000313" key="12">
    <source>
        <dbReference type="Proteomes" id="UP000051679"/>
    </source>
</evidence>
<dbReference type="EMBL" id="AYYO01000024">
    <property type="protein sequence ID" value="KRM55296.1"/>
    <property type="molecule type" value="Genomic_DNA"/>
</dbReference>
<dbReference type="PRINTS" id="PR01179">
    <property type="entry name" value="ODADCRBXLASE"/>
</dbReference>
<keyword evidence="12" id="KW-1185">Reference proteome</keyword>